<organism evidence="3 4">
    <name type="scientific">Brassica cretica</name>
    <name type="common">Mustard</name>
    <dbReference type="NCBI Taxonomy" id="69181"/>
    <lineage>
        <taxon>Eukaryota</taxon>
        <taxon>Viridiplantae</taxon>
        <taxon>Streptophyta</taxon>
        <taxon>Embryophyta</taxon>
        <taxon>Tracheophyta</taxon>
        <taxon>Spermatophyta</taxon>
        <taxon>Magnoliopsida</taxon>
        <taxon>eudicotyledons</taxon>
        <taxon>Gunneridae</taxon>
        <taxon>Pentapetalae</taxon>
        <taxon>rosids</taxon>
        <taxon>malvids</taxon>
        <taxon>Brassicales</taxon>
        <taxon>Brassicaceae</taxon>
        <taxon>Brassiceae</taxon>
        <taxon>Brassica</taxon>
    </lineage>
</organism>
<comment type="caution">
    <text evidence="3">The sequence shown here is derived from an EMBL/GenBank/DDBJ whole genome shotgun (WGS) entry which is preliminary data.</text>
</comment>
<reference evidence="3" key="1">
    <citation type="submission" date="2019-12" db="EMBL/GenBank/DDBJ databases">
        <title>Genome sequencing and annotation of Brassica cretica.</title>
        <authorList>
            <person name="Studholme D.J."/>
            <person name="Sarris P."/>
        </authorList>
    </citation>
    <scope>NUCLEOTIDE SEQUENCE</scope>
    <source>
        <strain evidence="3">PFS-109/04</strain>
        <tissue evidence="3">Leaf</tissue>
    </source>
</reference>
<sequence length="314" mass="34905">MESMPPPLDMKENGAATETAKKRRCYKGTEGEPSGPLPQYRAKSISLIDGMISDCGSEVERLTEGLAEMLEALKRIEATLKSIEDAHAGETSQLEVQVSGLERDLGKSASALFRMKKEKKPWLPKSVVFSAKSRVKTVRKKELALAGIEGGLGEIQLLKGEADPTLDSEEARLLSHKEELMTSKGDFDSILSDENLKSVAGPPIHEINHTSYIGTSSNIGSLKDGYLCNHEEFNRETGCYRFATQEGVQDNWNRPKKFRDQEGMNFTIQRFLSPSIYEYATLEENSSPKTKRPEPKPIIGVKRSLLAFHKAQDL</sequence>
<feature type="coiled-coil region" evidence="1">
    <location>
        <begin position="59"/>
        <end position="86"/>
    </location>
</feature>
<keyword evidence="1" id="KW-0175">Coiled coil</keyword>
<proteinExistence type="predicted"/>
<evidence type="ECO:0000256" key="1">
    <source>
        <dbReference type="SAM" id="Coils"/>
    </source>
</evidence>
<dbReference type="EMBL" id="QGKX02001621">
    <property type="protein sequence ID" value="KAF3499136.1"/>
    <property type="molecule type" value="Genomic_DNA"/>
</dbReference>
<evidence type="ECO:0000313" key="4">
    <source>
        <dbReference type="Proteomes" id="UP000712600"/>
    </source>
</evidence>
<evidence type="ECO:0000256" key="2">
    <source>
        <dbReference type="SAM" id="MobiDB-lite"/>
    </source>
</evidence>
<protein>
    <submittedName>
        <fullName evidence="3">Uncharacterized protein</fullName>
    </submittedName>
</protein>
<accession>A0A8S9NAS1</accession>
<feature type="region of interest" description="Disordered" evidence="2">
    <location>
        <begin position="1"/>
        <end position="40"/>
    </location>
</feature>
<name>A0A8S9NAS1_BRACR</name>
<evidence type="ECO:0000313" key="3">
    <source>
        <dbReference type="EMBL" id="KAF3499136.1"/>
    </source>
</evidence>
<dbReference type="Proteomes" id="UP000712600">
    <property type="component" value="Unassembled WGS sequence"/>
</dbReference>
<gene>
    <name evidence="3" type="ORF">F2Q69_00043647</name>
</gene>
<dbReference type="AlphaFoldDB" id="A0A8S9NAS1"/>